<organism evidence="1 2">
    <name type="scientific">Candidatus Halobonum tyrrellensis G22</name>
    <dbReference type="NCBI Taxonomy" id="1324957"/>
    <lineage>
        <taxon>Archaea</taxon>
        <taxon>Methanobacteriati</taxon>
        <taxon>Methanobacteriota</taxon>
        <taxon>Stenosarchaea group</taxon>
        <taxon>Halobacteria</taxon>
        <taxon>Halobacteriales</taxon>
        <taxon>Haloferacaceae</taxon>
        <taxon>Candidatus Halobonum</taxon>
    </lineage>
</organism>
<evidence type="ECO:0000313" key="1">
    <source>
        <dbReference type="EMBL" id="ESP89959.1"/>
    </source>
</evidence>
<dbReference type="RefSeq" id="WP_023392663.1">
    <property type="nucleotide sequence ID" value="NZ_ASGZ01000002.1"/>
</dbReference>
<reference evidence="1 2" key="1">
    <citation type="journal article" date="2013" name="Genome Announc.">
        <title>Draft Genome Sequence of 'Candidatus Halobonum tyrrellensis' Strain G22, Isolated from the Hypersaline Waters of Lake Tyrrell, Australia.</title>
        <authorList>
            <person name="Ugalde J.A."/>
            <person name="Narasingarao P."/>
            <person name="Kuo S."/>
            <person name="Podell S."/>
            <person name="Allen E.E."/>
        </authorList>
    </citation>
    <scope>NUCLEOTIDE SEQUENCE [LARGE SCALE GENOMIC DNA]</scope>
    <source>
        <strain evidence="1 2">G22</strain>
    </source>
</reference>
<keyword evidence="2" id="KW-1185">Reference proteome</keyword>
<dbReference type="STRING" id="1324957.K933_00312"/>
<dbReference type="OrthoDB" id="240849at2157"/>
<accession>V4HPW7</accession>
<proteinExistence type="predicted"/>
<evidence type="ECO:0000313" key="2">
    <source>
        <dbReference type="Proteomes" id="UP000017840"/>
    </source>
</evidence>
<comment type="caution">
    <text evidence="1">The sequence shown here is derived from an EMBL/GenBank/DDBJ whole genome shotgun (WGS) entry which is preliminary data.</text>
</comment>
<gene>
    <name evidence="1" type="ORF">K933_00312</name>
</gene>
<dbReference type="EMBL" id="ASGZ01000002">
    <property type="protein sequence ID" value="ESP89959.1"/>
    <property type="molecule type" value="Genomic_DNA"/>
</dbReference>
<dbReference type="AlphaFoldDB" id="V4HPW7"/>
<sequence length="129" mass="13915">MAPDSPDADDGRTDGRTLQYTTDAWTAESFVDDANAYVGHPPESESEGDGGLLRVGFRDDDEDLTEVSGEEFREEFDEKGLALVRSPDGSGVEGDRPLALVERSEVSEEADADAFEAGAELVDVDEARE</sequence>
<name>V4HPW7_9EURY</name>
<protein>
    <submittedName>
        <fullName evidence="1">Uncharacterized protein</fullName>
    </submittedName>
</protein>
<dbReference type="eggNOG" id="ENOG502N5DH">
    <property type="taxonomic scope" value="Archaea"/>
</dbReference>
<dbReference type="Proteomes" id="UP000017840">
    <property type="component" value="Unassembled WGS sequence"/>
</dbReference>